<keyword evidence="10 20" id="KW-0418">Kinase</keyword>
<dbReference type="FunFam" id="3.40.1160.10:FF:000010">
    <property type="entry name" value="Delta-1-pyrroline-5-carboxylate synthase"/>
    <property type="match status" value="1"/>
</dbReference>
<dbReference type="InterPro" id="IPR005715">
    <property type="entry name" value="Glu_5kinase/COase_Synthase"/>
</dbReference>
<dbReference type="EC" id="2.7.2.11" evidence="20"/>
<sequence length="797" mass="86608">MSLSLCKKCSNLTLQLKSYRVAYIRPMHIASRNNGFFGHDRLKYSRIHNALKAFSPQRTLGTMPQHVMKAAEQRDDLKNARRIVVKLGSAVITREDECGLALGRLASIVEQVAELQHEGRQVMVVTSGAVAFGKQKLRQEIVMSMSMRQTLSTRGEVPKDILPPRACAAAGQSGLMALYEAMFTQYGLRTAQILVTKPDFNNEMSRTNLRSTLQELMKLNIIPIINANDAVAPPPEADLDLAGVISVQDNDSLAARLGVELKAHLIVLLSDVKGLYNQPPGTQGARLLSTYSPSQCGSEVRYGEKSRVGLGGMDSKVKAATWALEHDVSVVIADGFADKTILDVVHGKKVGTFFTAAKATGTPVEEQAASARDGGRELQLLSTVDRANIIYRLADLLIDNQNDIFAANKKDLEAARSSGLAAPMIARLVLTTSKLESLAGGLRQIAESSHDNVGRVLRRTKLADGLNLRQVTVPIGVLLVIFEARPDCLPQVAALAIASGNGLLLKGGKEAVHTNSVLHRLVGDALEPHVPRDTVALVSKREDIEDLLQLDEYIDLVIPRGSSDLIKTIQRQSRGIPVLGHSEGICHVYIDKDCDPAKALRIVLDSKCDYPAACNAMETLLVHRDHVRTKLFDDIIQKLKSNKVQIHAGPRLLNHLKFAPAPAKSMNVEYSGLECAVEVVDDVAEAMTHIHKYGSSHTDVIITEDADTAQKFLEGIDSACVFHNASTRFSDGYRFGLGAEVGISTTRIHARGPVGVEGLLTTKWILEGSGETAADFGENGDRTFVHEKLPLVVESES</sequence>
<dbReference type="InterPro" id="IPR016163">
    <property type="entry name" value="Ald_DH_C"/>
</dbReference>
<dbReference type="InterPro" id="IPR036393">
    <property type="entry name" value="AceGlu_kinase-like_sf"/>
</dbReference>
<dbReference type="NCBIfam" id="TIGR01027">
    <property type="entry name" value="proB"/>
    <property type="match status" value="1"/>
</dbReference>
<keyword evidence="13 20" id="KW-0560">Oxidoreductase</keyword>
<dbReference type="GO" id="GO:0004349">
    <property type="term" value="F:glutamate 5-kinase activity"/>
    <property type="evidence" value="ECO:0007669"/>
    <property type="project" value="UniProtKB-UniRule"/>
</dbReference>
<reference evidence="23" key="1">
    <citation type="journal article" date="2023" name="Mol. Biol. Evol.">
        <title>Third-Generation Sequencing Reveals the Adaptive Role of the Epigenome in Three Deep-Sea Polychaetes.</title>
        <authorList>
            <person name="Perez M."/>
            <person name="Aroh O."/>
            <person name="Sun Y."/>
            <person name="Lan Y."/>
            <person name="Juniper S.K."/>
            <person name="Young C.R."/>
            <person name="Angers B."/>
            <person name="Qian P.Y."/>
        </authorList>
    </citation>
    <scope>NUCLEOTIDE SEQUENCE</scope>
    <source>
        <strain evidence="23">R07B-5</strain>
    </source>
</reference>
<evidence type="ECO:0000256" key="11">
    <source>
        <dbReference type="ARBA" id="ARBA00022840"/>
    </source>
</evidence>
<dbReference type="PANTHER" id="PTHR11063">
    <property type="entry name" value="GLUTAMATE SEMIALDEHYDE DEHYDROGENASE"/>
    <property type="match status" value="1"/>
</dbReference>
<comment type="pathway">
    <text evidence="2 20">Amino-acid biosynthesis; L-proline biosynthesis; L-glutamate 5-semialdehyde from L-glutamate: step 2/2.</text>
</comment>
<evidence type="ECO:0000256" key="9">
    <source>
        <dbReference type="ARBA" id="ARBA00022741"/>
    </source>
</evidence>
<comment type="catalytic activity">
    <reaction evidence="16 20">
        <text>L-glutamate 5-semialdehyde + phosphate + NADP(+) = L-glutamyl 5-phosphate + NADPH + H(+)</text>
        <dbReference type="Rhea" id="RHEA:19541"/>
        <dbReference type="ChEBI" id="CHEBI:15378"/>
        <dbReference type="ChEBI" id="CHEBI:43474"/>
        <dbReference type="ChEBI" id="CHEBI:57783"/>
        <dbReference type="ChEBI" id="CHEBI:58066"/>
        <dbReference type="ChEBI" id="CHEBI:58274"/>
        <dbReference type="ChEBI" id="CHEBI:58349"/>
        <dbReference type="EC" id="1.2.1.41"/>
    </reaction>
</comment>
<dbReference type="EMBL" id="JAODUO010000058">
    <property type="protein sequence ID" value="KAK2191166.1"/>
    <property type="molecule type" value="Genomic_DNA"/>
</dbReference>
<dbReference type="FunFam" id="3.40.309.10:FF:000011">
    <property type="entry name" value="Delta-1-pyrroline-5-carboxylate synthase"/>
    <property type="match status" value="1"/>
</dbReference>
<keyword evidence="9 20" id="KW-0547">Nucleotide-binding</keyword>
<evidence type="ECO:0000259" key="22">
    <source>
        <dbReference type="Pfam" id="PF00696"/>
    </source>
</evidence>
<feature type="domain" description="Aldehyde dehydrogenase" evidence="21">
    <location>
        <begin position="342"/>
        <end position="644"/>
    </location>
</feature>
<dbReference type="InterPro" id="IPR005766">
    <property type="entry name" value="P5_carboxy_syn"/>
</dbReference>
<dbReference type="Gene3D" id="3.40.309.10">
    <property type="entry name" value="Aldehyde Dehydrogenase, Chain A, domain 2"/>
    <property type="match status" value="1"/>
</dbReference>
<dbReference type="PROSITE" id="PS00902">
    <property type="entry name" value="GLUTAMATE_5_KINASE"/>
    <property type="match status" value="1"/>
</dbReference>
<dbReference type="Pfam" id="PF00696">
    <property type="entry name" value="AA_kinase"/>
    <property type="match status" value="1"/>
</dbReference>
<evidence type="ECO:0000256" key="6">
    <source>
        <dbReference type="ARBA" id="ARBA00022605"/>
    </source>
</evidence>
<dbReference type="InterPro" id="IPR015590">
    <property type="entry name" value="Aldehyde_DH_dom"/>
</dbReference>
<dbReference type="NCBIfam" id="TIGR00407">
    <property type="entry name" value="proA"/>
    <property type="match status" value="1"/>
</dbReference>
<dbReference type="Pfam" id="PF00171">
    <property type="entry name" value="Aldedh"/>
    <property type="match status" value="1"/>
</dbReference>
<dbReference type="PANTHER" id="PTHR11063:SF8">
    <property type="entry name" value="DELTA-1-PYRROLINE-5-CARBOXYLATE SYNTHASE"/>
    <property type="match status" value="1"/>
</dbReference>
<dbReference type="HAMAP" id="MF_00412">
    <property type="entry name" value="ProA"/>
    <property type="match status" value="1"/>
</dbReference>
<dbReference type="InterPro" id="IPR020593">
    <property type="entry name" value="G-glutamylP_reductase_CS"/>
</dbReference>
<evidence type="ECO:0000256" key="17">
    <source>
        <dbReference type="ARBA" id="ARBA00049141"/>
    </source>
</evidence>
<protein>
    <recommendedName>
        <fullName evidence="20">Delta-1-pyrroline-5-carboxylate synthase</fullName>
    </recommendedName>
    <domain>
        <recommendedName>
            <fullName evidence="20">Glutamate 5-kinase</fullName>
            <shortName evidence="20">GK</shortName>
            <ecNumber evidence="20">2.7.2.11</ecNumber>
        </recommendedName>
        <alternativeName>
            <fullName evidence="20">Gamma-glutamyl kinase</fullName>
        </alternativeName>
    </domain>
    <domain>
        <recommendedName>
            <fullName evidence="20">Gamma-glutamyl phosphate reductase</fullName>
            <shortName evidence="20">GPR</shortName>
            <ecNumber evidence="20">1.2.1.41</ecNumber>
        </recommendedName>
        <alternativeName>
            <fullName evidence="20">Glutamate-5-semialdehyde dehydrogenase</fullName>
        </alternativeName>
        <alternativeName>
            <fullName evidence="20">Glutamyl-gamma-semialdehyde dehydrogenase</fullName>
        </alternativeName>
    </domain>
</protein>
<comment type="caution">
    <text evidence="23">The sequence shown here is derived from an EMBL/GenBank/DDBJ whole genome shotgun (WGS) entry which is preliminary data.</text>
</comment>
<evidence type="ECO:0000256" key="18">
    <source>
        <dbReference type="ARBA" id="ARBA00055158"/>
    </source>
</evidence>
<dbReference type="SUPFAM" id="SSF53720">
    <property type="entry name" value="ALDH-like"/>
    <property type="match status" value="1"/>
</dbReference>
<dbReference type="AlphaFoldDB" id="A0AAD9PAV5"/>
<evidence type="ECO:0000256" key="5">
    <source>
        <dbReference type="ARBA" id="ARBA00009302"/>
    </source>
</evidence>
<keyword evidence="7 20" id="KW-0641">Proline biosynthesis</keyword>
<dbReference type="InterPro" id="IPR000965">
    <property type="entry name" value="GPR_dom"/>
</dbReference>
<dbReference type="CDD" id="cd04256">
    <property type="entry name" value="AAK_P5CS_ProBA"/>
    <property type="match status" value="1"/>
</dbReference>
<organism evidence="23 24">
    <name type="scientific">Ridgeia piscesae</name>
    <name type="common">Tubeworm</name>
    <dbReference type="NCBI Taxonomy" id="27915"/>
    <lineage>
        <taxon>Eukaryota</taxon>
        <taxon>Metazoa</taxon>
        <taxon>Spiralia</taxon>
        <taxon>Lophotrochozoa</taxon>
        <taxon>Annelida</taxon>
        <taxon>Polychaeta</taxon>
        <taxon>Sedentaria</taxon>
        <taxon>Canalipalpata</taxon>
        <taxon>Sabellida</taxon>
        <taxon>Siboglinidae</taxon>
        <taxon>Ridgeia</taxon>
    </lineage>
</organism>
<dbReference type="HAMAP" id="MF_00456">
    <property type="entry name" value="ProB"/>
    <property type="match status" value="1"/>
</dbReference>
<feature type="domain" description="Aspartate/glutamate/uridylate kinase" evidence="22">
    <location>
        <begin position="82"/>
        <end position="334"/>
    </location>
</feature>
<evidence type="ECO:0000256" key="10">
    <source>
        <dbReference type="ARBA" id="ARBA00022777"/>
    </source>
</evidence>
<dbReference type="SUPFAM" id="SSF53633">
    <property type="entry name" value="Carbamate kinase-like"/>
    <property type="match status" value="1"/>
</dbReference>
<dbReference type="NCBIfam" id="NF001221">
    <property type="entry name" value="PRK00197.1"/>
    <property type="match status" value="1"/>
</dbReference>
<accession>A0AAD9PAV5</accession>
<dbReference type="InterPro" id="IPR016161">
    <property type="entry name" value="Ald_DH/histidinol_DH"/>
</dbReference>
<dbReference type="Proteomes" id="UP001209878">
    <property type="component" value="Unassembled WGS sequence"/>
</dbReference>
<comment type="subcellular location">
    <subcellularLocation>
        <location evidence="1">Mitochondrion matrix</location>
    </subcellularLocation>
</comment>
<evidence type="ECO:0000256" key="15">
    <source>
        <dbReference type="ARBA" id="ARBA00023268"/>
    </source>
</evidence>
<dbReference type="GO" id="GO:0004350">
    <property type="term" value="F:glutamate-5-semialdehyde dehydrogenase activity"/>
    <property type="evidence" value="ECO:0007669"/>
    <property type="project" value="UniProtKB-UniRule"/>
</dbReference>
<evidence type="ECO:0000256" key="3">
    <source>
        <dbReference type="ARBA" id="ARBA00005185"/>
    </source>
</evidence>
<keyword evidence="12 20" id="KW-0521">NADP</keyword>
<keyword evidence="6 20" id="KW-0028">Amino-acid biosynthesis</keyword>
<dbReference type="GO" id="GO:0005759">
    <property type="term" value="C:mitochondrial matrix"/>
    <property type="evidence" value="ECO:0007669"/>
    <property type="project" value="UniProtKB-SubCell"/>
</dbReference>
<dbReference type="InterPro" id="IPR041744">
    <property type="entry name" value="G5K_ProBA"/>
</dbReference>
<comment type="similarity">
    <text evidence="4 20">In the C-terminal section; belongs to the gamma-glutamyl phosphate reductase family.</text>
</comment>
<dbReference type="GO" id="GO:0005524">
    <property type="term" value="F:ATP binding"/>
    <property type="evidence" value="ECO:0007669"/>
    <property type="project" value="UniProtKB-UniRule"/>
</dbReference>
<evidence type="ECO:0000256" key="1">
    <source>
        <dbReference type="ARBA" id="ARBA00004305"/>
    </source>
</evidence>
<dbReference type="GO" id="GO:0055129">
    <property type="term" value="P:L-proline biosynthetic process"/>
    <property type="evidence" value="ECO:0007669"/>
    <property type="project" value="UniProtKB-UniRule"/>
</dbReference>
<gene>
    <name evidence="23" type="ORF">NP493_58g06033</name>
</gene>
<comment type="catalytic activity">
    <reaction evidence="17 20">
        <text>L-glutamate + ATP = L-glutamyl 5-phosphate + ADP</text>
        <dbReference type="Rhea" id="RHEA:14877"/>
        <dbReference type="ChEBI" id="CHEBI:29985"/>
        <dbReference type="ChEBI" id="CHEBI:30616"/>
        <dbReference type="ChEBI" id="CHEBI:58274"/>
        <dbReference type="ChEBI" id="CHEBI:456216"/>
        <dbReference type="EC" id="2.7.2.11"/>
    </reaction>
</comment>
<evidence type="ECO:0000259" key="21">
    <source>
        <dbReference type="Pfam" id="PF00171"/>
    </source>
</evidence>
<keyword evidence="14" id="KW-0496">Mitochondrion</keyword>
<dbReference type="Gene3D" id="3.40.1160.10">
    <property type="entry name" value="Acetylglutamate kinase-like"/>
    <property type="match status" value="1"/>
</dbReference>
<evidence type="ECO:0000256" key="12">
    <source>
        <dbReference type="ARBA" id="ARBA00022857"/>
    </source>
</evidence>
<proteinExistence type="inferred from homology"/>
<dbReference type="PROSITE" id="PS01223">
    <property type="entry name" value="PROA"/>
    <property type="match status" value="1"/>
</dbReference>
<comment type="pathway">
    <text evidence="3 20">Amino-acid biosynthesis; L-proline biosynthesis; L-glutamate 5-semialdehyde from L-glutamate: step 1/2.</text>
</comment>
<comment type="similarity">
    <text evidence="5 20">In the N-terminal section; belongs to the glutamate 5-kinase family.</text>
</comment>
<evidence type="ECO:0000256" key="8">
    <source>
        <dbReference type="ARBA" id="ARBA00022679"/>
    </source>
</evidence>
<comment type="subunit">
    <text evidence="19">Can form homodimers/multimers.</text>
</comment>
<dbReference type="NCBIfam" id="TIGR01092">
    <property type="entry name" value="P5CS"/>
    <property type="match status" value="1"/>
</dbReference>
<dbReference type="EC" id="1.2.1.41" evidence="20"/>
<evidence type="ECO:0000256" key="4">
    <source>
        <dbReference type="ARBA" id="ARBA00006300"/>
    </source>
</evidence>
<evidence type="ECO:0000313" key="23">
    <source>
        <dbReference type="EMBL" id="KAK2191166.1"/>
    </source>
</evidence>
<dbReference type="PRINTS" id="PR00474">
    <property type="entry name" value="GLU5KINASE"/>
</dbReference>
<dbReference type="CDD" id="cd07079">
    <property type="entry name" value="ALDH_F18-19_ProA-GPR"/>
    <property type="match status" value="1"/>
</dbReference>
<evidence type="ECO:0000313" key="24">
    <source>
        <dbReference type="Proteomes" id="UP001209878"/>
    </source>
</evidence>
<evidence type="ECO:0000256" key="2">
    <source>
        <dbReference type="ARBA" id="ARBA00004985"/>
    </source>
</evidence>
<evidence type="ECO:0000256" key="20">
    <source>
        <dbReference type="PIRNR" id="PIRNR036429"/>
    </source>
</evidence>
<evidence type="ECO:0000256" key="13">
    <source>
        <dbReference type="ARBA" id="ARBA00023002"/>
    </source>
</evidence>
<dbReference type="Gene3D" id="3.40.605.10">
    <property type="entry name" value="Aldehyde Dehydrogenase, Chain A, domain 1"/>
    <property type="match status" value="1"/>
</dbReference>
<keyword evidence="24" id="KW-1185">Reference proteome</keyword>
<dbReference type="PIRSF" id="PIRSF036429">
    <property type="entry name" value="P5C_syn"/>
    <property type="match status" value="1"/>
</dbReference>
<dbReference type="InterPro" id="IPR001057">
    <property type="entry name" value="Glu/AcGlu_kinase"/>
</dbReference>
<name>A0AAD9PAV5_RIDPI</name>
<comment type="function">
    <text evidence="18">Bifunctional enzyme that converts glutamate to glutamate 5-semialdehyde, an intermediate in the biosynthesis of proline, ornithine and arginine.</text>
</comment>
<evidence type="ECO:0000256" key="14">
    <source>
        <dbReference type="ARBA" id="ARBA00023128"/>
    </source>
</evidence>
<evidence type="ECO:0000256" key="7">
    <source>
        <dbReference type="ARBA" id="ARBA00022650"/>
    </source>
</evidence>
<evidence type="ECO:0000256" key="16">
    <source>
        <dbReference type="ARBA" id="ARBA00049024"/>
    </source>
</evidence>
<dbReference type="InterPro" id="IPR001048">
    <property type="entry name" value="Asp/Glu/Uridylate_kinase"/>
</dbReference>
<dbReference type="InterPro" id="IPR016162">
    <property type="entry name" value="Ald_DH_N"/>
</dbReference>
<evidence type="ECO:0000256" key="19">
    <source>
        <dbReference type="ARBA" id="ARBA00064272"/>
    </source>
</evidence>
<keyword evidence="11 20" id="KW-0067">ATP-binding</keyword>
<keyword evidence="15" id="KW-0511">Multifunctional enzyme</keyword>
<dbReference type="InterPro" id="IPR019797">
    <property type="entry name" value="Glutamate_5-kinase_CS"/>
</dbReference>
<keyword evidence="8 20" id="KW-0808">Transferase</keyword>